<dbReference type="Pfam" id="PF00005">
    <property type="entry name" value="ABC_tran"/>
    <property type="match status" value="2"/>
</dbReference>
<dbReference type="InterPro" id="IPR027417">
    <property type="entry name" value="P-loop_NTPase"/>
</dbReference>
<evidence type="ECO:0000259" key="4">
    <source>
        <dbReference type="PROSITE" id="PS50893"/>
    </source>
</evidence>
<dbReference type="FunFam" id="3.40.50.300:FF:002927">
    <property type="entry name" value="Putative ABC transporter protein"/>
    <property type="match status" value="1"/>
</dbReference>
<dbReference type="InterPro" id="IPR003593">
    <property type="entry name" value="AAA+_ATPase"/>
</dbReference>
<feature type="domain" description="ABC transporter" evidence="4">
    <location>
        <begin position="210"/>
        <end position="452"/>
    </location>
</feature>
<dbReference type="PROSITE" id="PS00211">
    <property type="entry name" value="ABC_TRANSPORTER_1"/>
    <property type="match status" value="1"/>
</dbReference>
<dbReference type="PANTHER" id="PTHR19211">
    <property type="entry name" value="ATP-BINDING TRANSPORT PROTEIN-RELATED"/>
    <property type="match status" value="1"/>
</dbReference>
<reference evidence="5 6" key="1">
    <citation type="journal article" date="2021" name="MBio">
        <title>A New Model Trypanosomatid, Novymonas esmeraldas: Genomic Perception of Its 'Candidatus Pandoraea novymonadis' Endosymbiont.</title>
        <authorList>
            <person name="Zakharova A."/>
            <person name="Saura A."/>
            <person name="Butenko A."/>
            <person name="Podesvova L."/>
            <person name="Warmusova S."/>
            <person name="Kostygov A.Y."/>
            <person name="Nenarokova A."/>
            <person name="Lukes J."/>
            <person name="Opperdoes F.R."/>
            <person name="Yurchenko V."/>
        </authorList>
    </citation>
    <scope>NUCLEOTIDE SEQUENCE [LARGE SCALE GENOMIC DNA]</scope>
    <source>
        <strain evidence="5 6">E262AT.01</strain>
    </source>
</reference>
<protein>
    <submittedName>
        <fullName evidence="5">ATP-binding cassette protein subfamily F, member 1</fullName>
    </submittedName>
</protein>
<evidence type="ECO:0000256" key="2">
    <source>
        <dbReference type="ARBA" id="ARBA00022741"/>
    </source>
</evidence>
<dbReference type="Gene3D" id="3.40.50.300">
    <property type="entry name" value="P-loop containing nucleotide triphosphate hydrolases"/>
    <property type="match status" value="2"/>
</dbReference>
<dbReference type="InterPro" id="IPR017871">
    <property type="entry name" value="ABC_transporter-like_CS"/>
</dbReference>
<evidence type="ECO:0000256" key="3">
    <source>
        <dbReference type="ARBA" id="ARBA00022840"/>
    </source>
</evidence>
<dbReference type="AlphaFoldDB" id="A0AAW0EM36"/>
<sequence>MPAATAMMEVTQLKGILSAYDERVVQCFVQHVPELGLRRIDGCVLEYVLKMLEGQTSPESYLPEEIIAETMKLYLREFDVFSGAEEKLSASTEAICDQMLRDGVTKKPSEESNRLASAVNISRQYEESLKRATMIKSVGKITTANTNEDWTWETKRSAAKDMRKKRKEDEKKAMLAEEYDDFLKKRGIANATAVTKLHHKGEGTNYSTDIRCDAIHIQLGKQVLLSETDLVLLTGHKYGLVGRNGAGKTTLLRALAERELEGVSPFMQILHVEQEIVAGLETPLDVLLATDVERSQLLREEQELLKRNDTEANARLNDVYARLDAIDAHSSEARAATILHGLSFTQEMMTSPTKLLSGGWRMRVALARALFVEPDVLLLDEPTNHLDLFAVLWLEQFLKDWQKTLVVVSHSRTFLNNVCTEVIHLVGHQLHYYAGNYDQFEITRVEQERQQKKQHAAQEKQRAHIQAFVDRFRYNANRAKMAQSRIKALERMELVAGVVSDPQFAFTFPDAEPVSGSFIEMVDCEFGYKPGVSLFKEVNMGIDESSRIVLVGANGAGKSTFMNVCTGRLEPRAGTVVRNKKIRVAHFAQHNMESLTPQLSSVEFLRSKYPHMEDQQLRAHLGSMGLSGDRALQPIYTLSGGQKSRLVLAWITFQKPHLLLLDEPTNHLDIDTVNALIEALLAYNGGLLVISHDEYFITSLCDDIFVCEDTTVKKFDGDFAEYRKHITKMLK</sequence>
<dbReference type="FunFam" id="3.40.50.300:FF:000104">
    <property type="entry name" value="ATP-binding cassette sub-family F member 3"/>
    <property type="match status" value="1"/>
</dbReference>
<dbReference type="InterPro" id="IPR050611">
    <property type="entry name" value="ABCF"/>
</dbReference>
<dbReference type="Pfam" id="PF12848">
    <property type="entry name" value="ABC_tran_Xtn"/>
    <property type="match status" value="1"/>
</dbReference>
<dbReference type="InterPro" id="IPR003439">
    <property type="entry name" value="ABC_transporter-like_ATP-bd"/>
</dbReference>
<dbReference type="PANTHER" id="PTHR19211:SF117">
    <property type="entry name" value="ATP-BINDING CASSETTE SUB-FAMILY F MEMBER 3"/>
    <property type="match status" value="1"/>
</dbReference>
<keyword evidence="1" id="KW-0677">Repeat</keyword>
<dbReference type="InterPro" id="IPR032781">
    <property type="entry name" value="ABC_tran_Xtn"/>
</dbReference>
<proteinExistence type="predicted"/>
<keyword evidence="6" id="KW-1185">Reference proteome</keyword>
<dbReference type="GO" id="GO:0016887">
    <property type="term" value="F:ATP hydrolysis activity"/>
    <property type="evidence" value="ECO:0007669"/>
    <property type="project" value="InterPro"/>
</dbReference>
<dbReference type="Proteomes" id="UP001430356">
    <property type="component" value="Unassembled WGS sequence"/>
</dbReference>
<accession>A0AAW0EM36</accession>
<name>A0AAW0EM36_9TRYP</name>
<dbReference type="SUPFAM" id="SSF52540">
    <property type="entry name" value="P-loop containing nucleoside triphosphate hydrolases"/>
    <property type="match status" value="2"/>
</dbReference>
<dbReference type="GO" id="GO:0005524">
    <property type="term" value="F:ATP binding"/>
    <property type="evidence" value="ECO:0007669"/>
    <property type="project" value="UniProtKB-KW"/>
</dbReference>
<comment type="caution">
    <text evidence="5">The sequence shown here is derived from an EMBL/GenBank/DDBJ whole genome shotgun (WGS) entry which is preliminary data.</text>
</comment>
<evidence type="ECO:0000313" key="5">
    <source>
        <dbReference type="EMBL" id="KAK7195253.1"/>
    </source>
</evidence>
<keyword evidence="2" id="KW-0547">Nucleotide-binding</keyword>
<keyword evidence="3 5" id="KW-0067">ATP-binding</keyword>
<dbReference type="CDD" id="cd03221">
    <property type="entry name" value="ABCF_EF-3"/>
    <property type="match status" value="2"/>
</dbReference>
<gene>
    <name evidence="5" type="ORF">NESM_000450800</name>
</gene>
<feature type="domain" description="ABC transporter" evidence="4">
    <location>
        <begin position="519"/>
        <end position="730"/>
    </location>
</feature>
<dbReference type="PROSITE" id="PS50893">
    <property type="entry name" value="ABC_TRANSPORTER_2"/>
    <property type="match status" value="2"/>
</dbReference>
<dbReference type="SMART" id="SM00382">
    <property type="entry name" value="AAA"/>
    <property type="match status" value="2"/>
</dbReference>
<dbReference type="EMBL" id="JAECZO010000050">
    <property type="protein sequence ID" value="KAK7195253.1"/>
    <property type="molecule type" value="Genomic_DNA"/>
</dbReference>
<organism evidence="5 6">
    <name type="scientific">Novymonas esmeraldas</name>
    <dbReference type="NCBI Taxonomy" id="1808958"/>
    <lineage>
        <taxon>Eukaryota</taxon>
        <taxon>Discoba</taxon>
        <taxon>Euglenozoa</taxon>
        <taxon>Kinetoplastea</taxon>
        <taxon>Metakinetoplastina</taxon>
        <taxon>Trypanosomatida</taxon>
        <taxon>Trypanosomatidae</taxon>
        <taxon>Novymonas</taxon>
    </lineage>
</organism>
<evidence type="ECO:0000313" key="6">
    <source>
        <dbReference type="Proteomes" id="UP001430356"/>
    </source>
</evidence>
<evidence type="ECO:0000256" key="1">
    <source>
        <dbReference type="ARBA" id="ARBA00022737"/>
    </source>
</evidence>